<dbReference type="Pfam" id="PF13737">
    <property type="entry name" value="DDE_Tnp_1_5"/>
    <property type="match status" value="1"/>
</dbReference>
<dbReference type="PANTHER" id="PTHR34631">
    <property type="match status" value="1"/>
</dbReference>
<dbReference type="Proteomes" id="UP000218160">
    <property type="component" value="Chromosome 1"/>
</dbReference>
<evidence type="ECO:0000313" key="2">
    <source>
        <dbReference type="EMBL" id="ATF09295.1"/>
    </source>
</evidence>
<dbReference type="AlphaFoldDB" id="A0A291B8G0"/>
<dbReference type="InterPro" id="IPR053172">
    <property type="entry name" value="Tn903_transposase"/>
</dbReference>
<organism evidence="2 3">
    <name type="scientific">Candidatus Enterovibrio altilux</name>
    <dbReference type="NCBI Taxonomy" id="1927128"/>
    <lineage>
        <taxon>Bacteria</taxon>
        <taxon>Pseudomonadati</taxon>
        <taxon>Pseudomonadota</taxon>
        <taxon>Gammaproteobacteria</taxon>
        <taxon>Vibrionales</taxon>
        <taxon>Vibrionaceae</taxon>
        <taxon>Enterovibrio</taxon>
    </lineage>
</organism>
<sequence length="83" mass="9713">MIKHVFAMLLKGLQEFIKSVFKFVQLPLSCPHYSCISKRAKMAHITFKTKTREIIQHLVINSTGDQSLRWRRMEVKKHAADSK</sequence>
<evidence type="ECO:0000313" key="3">
    <source>
        <dbReference type="Proteomes" id="UP000218160"/>
    </source>
</evidence>
<keyword evidence="3" id="KW-1185">Reference proteome</keyword>
<reference evidence="3" key="1">
    <citation type="submission" date="2017-04" db="EMBL/GenBank/DDBJ databases">
        <title>Genome evolution of the luminous symbionts of deep sea anglerfish.</title>
        <authorList>
            <person name="Hendry T.A."/>
        </authorList>
    </citation>
    <scope>NUCLEOTIDE SEQUENCE [LARGE SCALE GENOMIC DNA]</scope>
</reference>
<dbReference type="PANTHER" id="PTHR34631:SF3">
    <property type="entry name" value="ISSOD12 TRANSPOSASE TNPA_ISSOD12"/>
    <property type="match status" value="1"/>
</dbReference>
<feature type="domain" description="Transposase DDE" evidence="1">
    <location>
        <begin position="1"/>
        <end position="64"/>
    </location>
</feature>
<name>A0A291B8G0_9GAMM</name>
<dbReference type="KEGG" id="elux:BTN50_0784"/>
<dbReference type="EMBL" id="CP020660">
    <property type="protein sequence ID" value="ATF09295.1"/>
    <property type="molecule type" value="Genomic_DNA"/>
</dbReference>
<gene>
    <name evidence="2" type="ORF">BTN50_0784</name>
</gene>
<protein>
    <submittedName>
        <fullName evidence="2">Mobile element protein</fullName>
    </submittedName>
</protein>
<dbReference type="InterPro" id="IPR025668">
    <property type="entry name" value="Tnp_DDE_dom"/>
</dbReference>
<accession>A0A291B8G0</accession>
<evidence type="ECO:0000259" key="1">
    <source>
        <dbReference type="Pfam" id="PF13737"/>
    </source>
</evidence>
<proteinExistence type="predicted"/>